<accession>A0A7X6M9C5</accession>
<dbReference type="Proteomes" id="UP000553209">
    <property type="component" value="Unassembled WGS sequence"/>
</dbReference>
<feature type="compositionally biased region" description="Basic and acidic residues" evidence="1">
    <location>
        <begin position="39"/>
        <end position="67"/>
    </location>
</feature>
<comment type="caution">
    <text evidence="2">The sequence shown here is derived from an EMBL/GenBank/DDBJ whole genome shotgun (WGS) entry which is preliminary data.</text>
</comment>
<dbReference type="RefSeq" id="WP_061080690.1">
    <property type="nucleotide sequence ID" value="NZ_JAAXPG010000001.1"/>
</dbReference>
<evidence type="ECO:0000313" key="3">
    <source>
        <dbReference type="Proteomes" id="UP000553209"/>
    </source>
</evidence>
<name>A0A7X6M9C5_9ACTN</name>
<evidence type="ECO:0000256" key="1">
    <source>
        <dbReference type="SAM" id="MobiDB-lite"/>
    </source>
</evidence>
<keyword evidence="3" id="KW-1185">Reference proteome</keyword>
<evidence type="ECO:0008006" key="4">
    <source>
        <dbReference type="Google" id="ProtNLM"/>
    </source>
</evidence>
<gene>
    <name evidence="2" type="ORF">HGB44_01550</name>
</gene>
<feature type="compositionally biased region" description="Low complexity" evidence="1">
    <location>
        <begin position="16"/>
        <end position="26"/>
    </location>
</feature>
<feature type="compositionally biased region" description="Pro residues" evidence="1">
    <location>
        <begin position="198"/>
        <end position="214"/>
    </location>
</feature>
<feature type="region of interest" description="Disordered" evidence="1">
    <location>
        <begin position="155"/>
        <end position="220"/>
    </location>
</feature>
<organism evidence="2 3">
    <name type="scientific">Nocardiopsis alborubida</name>
    <dbReference type="NCBI Taxonomy" id="146802"/>
    <lineage>
        <taxon>Bacteria</taxon>
        <taxon>Bacillati</taxon>
        <taxon>Actinomycetota</taxon>
        <taxon>Actinomycetes</taxon>
        <taxon>Streptosporangiales</taxon>
        <taxon>Nocardiopsidaceae</taxon>
        <taxon>Nocardiopsis</taxon>
    </lineage>
</organism>
<reference evidence="2 3" key="1">
    <citation type="submission" date="2020-04" db="EMBL/GenBank/DDBJ databases">
        <title>MicrobeNet Type strains.</title>
        <authorList>
            <person name="Nicholson A.C."/>
        </authorList>
    </citation>
    <scope>NUCLEOTIDE SEQUENCE [LARGE SCALE GENOMIC DNA]</scope>
    <source>
        <strain evidence="2 3">ATCC 23612</strain>
    </source>
</reference>
<evidence type="ECO:0000313" key="2">
    <source>
        <dbReference type="EMBL" id="NKY96364.1"/>
    </source>
</evidence>
<protein>
    <recommendedName>
        <fullName evidence="4">DUF3618 domain-containing protein</fullName>
    </recommendedName>
</protein>
<dbReference type="EMBL" id="JAAXPG010000001">
    <property type="protein sequence ID" value="NKY96364.1"/>
    <property type="molecule type" value="Genomic_DNA"/>
</dbReference>
<feature type="region of interest" description="Disordered" evidence="1">
    <location>
        <begin position="1"/>
        <end position="114"/>
    </location>
</feature>
<proteinExistence type="predicted"/>
<sequence>MHSHEGRGGLGGTGGRLTDTARGAAGEVASTAGDQARSLADEARSEARHVADDVQTRLREEAREQTRRTSQNLRQWSEELSSMADSGEQDSPVSGAVRQIARSGRGAADFLDDRGMEGLVEEARSFARRRPVAFLAGAAIAGFALGRVLKASSDISAGREGAGDSSPEALPAGEQVRPPAPRMSETDQDEGIASSRPPVTPRPEDIGPPPPDPGPRGRTF</sequence>
<feature type="compositionally biased region" description="Polar residues" evidence="1">
    <location>
        <begin position="68"/>
        <end position="92"/>
    </location>
</feature>
<dbReference type="AlphaFoldDB" id="A0A7X6M9C5"/>